<dbReference type="Proteomes" id="UP000693667">
    <property type="component" value="Segment"/>
</dbReference>
<evidence type="ECO:0000313" key="2">
    <source>
        <dbReference type="Proteomes" id="UP000693667"/>
    </source>
</evidence>
<sequence>MKITLVKNLNNTFSIAYNSDYEKSKKLKAGVHFECEIKKKRNYEFHKKYFALINMLFDNQERYNNVDDLREDLTIEAGFYTKRENIKGESIKKADSVSFASMDEFKFNELYNKTLDVIVKYFNFNKQDIIDNVEQYF</sequence>
<dbReference type="EMBL" id="MT732463">
    <property type="protein sequence ID" value="QQV90918.1"/>
    <property type="molecule type" value="Genomic_DNA"/>
</dbReference>
<accession>A0A8E4ZJJ3</accession>
<keyword evidence="2" id="KW-1185">Reference proteome</keyword>
<proteinExistence type="predicted"/>
<reference evidence="1" key="1">
    <citation type="submission" date="2020-07" db="EMBL/GenBank/DDBJ databases">
        <title>Highly diverse flavobacterial phages as mortality factor during North Sea spring blooms.</title>
        <authorList>
            <person name="Bartlau N."/>
            <person name="Wichels A."/>
            <person name="Krohne G."/>
            <person name="Adriaenssens E.M."/>
            <person name="Heins A."/>
            <person name="Fuchs B.M."/>
            <person name="Amann R."/>
            <person name="Moraru C."/>
        </authorList>
    </citation>
    <scope>NUCLEOTIDE SEQUENCE</scope>
</reference>
<organism evidence="1 2">
    <name type="scientific">Polaribacter phage Freya_1</name>
    <dbReference type="NCBI Taxonomy" id="2745662"/>
    <lineage>
        <taxon>Viruses</taxon>
        <taxon>Duplodnaviria</taxon>
        <taxon>Heunggongvirae</taxon>
        <taxon>Uroviricota</taxon>
        <taxon>Caudoviricetes</taxon>
        <taxon>Forsetiviridae</taxon>
        <taxon>Freyavirus</taxon>
        <taxon>Freyavirus freya</taxon>
    </lineage>
</organism>
<evidence type="ECO:0008006" key="3">
    <source>
        <dbReference type="Google" id="ProtNLM"/>
    </source>
</evidence>
<protein>
    <recommendedName>
        <fullName evidence="3">DUF1367 family protein</fullName>
    </recommendedName>
</protein>
<evidence type="ECO:0000313" key="1">
    <source>
        <dbReference type="EMBL" id="QQV90918.1"/>
    </source>
</evidence>
<gene>
    <name evidence="1" type="ORF">Freya1_47</name>
</gene>
<name>A0A8E4ZJJ3_9CAUD</name>
<dbReference type="InterPro" id="IPR009797">
    <property type="entry name" value="DUF1367"/>
</dbReference>
<dbReference type="Pfam" id="PF07105">
    <property type="entry name" value="DUF1367"/>
    <property type="match status" value="2"/>
</dbReference>